<evidence type="ECO:0000256" key="6">
    <source>
        <dbReference type="ARBA" id="ARBA00022777"/>
    </source>
</evidence>
<keyword evidence="5" id="KW-0547">Nucleotide-binding</keyword>
<organism evidence="12 13">
    <name type="scientific">Pseudoxanthomonas sacheonensis</name>
    <dbReference type="NCBI Taxonomy" id="443615"/>
    <lineage>
        <taxon>Bacteria</taxon>
        <taxon>Pseudomonadati</taxon>
        <taxon>Pseudomonadota</taxon>
        <taxon>Gammaproteobacteria</taxon>
        <taxon>Lysobacterales</taxon>
        <taxon>Lysobacteraceae</taxon>
        <taxon>Pseudoxanthomonas</taxon>
    </lineage>
</organism>
<dbReference type="InterPro" id="IPR003661">
    <property type="entry name" value="HisK_dim/P_dom"/>
</dbReference>
<comment type="catalytic activity">
    <reaction evidence="1">
        <text>ATP + protein L-histidine = ADP + protein N-phospho-L-histidine.</text>
        <dbReference type="EC" id="2.7.13.3"/>
    </reaction>
</comment>
<evidence type="ECO:0000256" key="3">
    <source>
        <dbReference type="ARBA" id="ARBA00022553"/>
    </source>
</evidence>
<evidence type="ECO:0000259" key="11">
    <source>
        <dbReference type="PROSITE" id="PS50109"/>
    </source>
</evidence>
<feature type="transmembrane region" description="Helical" evidence="10">
    <location>
        <begin position="9"/>
        <end position="29"/>
    </location>
</feature>
<accession>A0ABU1RV36</accession>
<dbReference type="EC" id="2.7.13.3" evidence="2"/>
<dbReference type="Proteomes" id="UP001254759">
    <property type="component" value="Unassembled WGS sequence"/>
</dbReference>
<dbReference type="RefSeq" id="WP_310093787.1">
    <property type="nucleotide sequence ID" value="NZ_JAVDTT010000003.1"/>
</dbReference>
<feature type="domain" description="Histidine kinase" evidence="11">
    <location>
        <begin position="157"/>
        <end position="363"/>
    </location>
</feature>
<keyword evidence="10" id="KW-0472">Membrane</keyword>
<keyword evidence="4" id="KW-0808">Transferase</keyword>
<dbReference type="CDD" id="cd00082">
    <property type="entry name" value="HisKA"/>
    <property type="match status" value="1"/>
</dbReference>
<evidence type="ECO:0000256" key="9">
    <source>
        <dbReference type="SAM" id="Coils"/>
    </source>
</evidence>
<keyword evidence="10" id="KW-0812">Transmembrane</keyword>
<dbReference type="GO" id="GO:0016301">
    <property type="term" value="F:kinase activity"/>
    <property type="evidence" value="ECO:0007669"/>
    <property type="project" value="UniProtKB-KW"/>
</dbReference>
<dbReference type="InterPro" id="IPR036097">
    <property type="entry name" value="HisK_dim/P_sf"/>
</dbReference>
<keyword evidence="7" id="KW-0067">ATP-binding</keyword>
<gene>
    <name evidence="12" type="ORF">J2W94_002469</name>
</gene>
<name>A0ABU1RV36_9GAMM</name>
<keyword evidence="10" id="KW-1133">Transmembrane helix</keyword>
<dbReference type="PANTHER" id="PTHR43065">
    <property type="entry name" value="SENSOR HISTIDINE KINASE"/>
    <property type="match status" value="1"/>
</dbReference>
<dbReference type="Pfam" id="PF02518">
    <property type="entry name" value="HATPase_c"/>
    <property type="match status" value="1"/>
</dbReference>
<dbReference type="InterPro" id="IPR003594">
    <property type="entry name" value="HATPase_dom"/>
</dbReference>
<evidence type="ECO:0000256" key="8">
    <source>
        <dbReference type="ARBA" id="ARBA00023012"/>
    </source>
</evidence>
<reference evidence="12 13" key="1">
    <citation type="submission" date="2023-07" db="EMBL/GenBank/DDBJ databases">
        <title>Sorghum-associated microbial communities from plants grown in Nebraska, USA.</title>
        <authorList>
            <person name="Schachtman D."/>
        </authorList>
    </citation>
    <scope>NUCLEOTIDE SEQUENCE [LARGE SCALE GENOMIC DNA]</scope>
    <source>
        <strain evidence="12 13">BE107</strain>
    </source>
</reference>
<evidence type="ECO:0000256" key="5">
    <source>
        <dbReference type="ARBA" id="ARBA00022741"/>
    </source>
</evidence>
<evidence type="ECO:0000313" key="12">
    <source>
        <dbReference type="EMBL" id="MDR6842175.1"/>
    </source>
</evidence>
<dbReference type="SUPFAM" id="SSF47384">
    <property type="entry name" value="Homodimeric domain of signal transducing histidine kinase"/>
    <property type="match status" value="1"/>
</dbReference>
<dbReference type="PRINTS" id="PR00344">
    <property type="entry name" value="BCTRLSENSOR"/>
</dbReference>
<dbReference type="PANTHER" id="PTHR43065:SF46">
    <property type="entry name" value="C4-DICARBOXYLATE TRANSPORT SENSOR PROTEIN DCTB"/>
    <property type="match status" value="1"/>
</dbReference>
<keyword evidence="8" id="KW-0902">Two-component regulatory system</keyword>
<dbReference type="InterPro" id="IPR005467">
    <property type="entry name" value="His_kinase_dom"/>
</dbReference>
<dbReference type="Gene3D" id="3.30.565.10">
    <property type="entry name" value="Histidine kinase-like ATPase, C-terminal domain"/>
    <property type="match status" value="1"/>
</dbReference>
<dbReference type="InterPro" id="IPR036890">
    <property type="entry name" value="HATPase_C_sf"/>
</dbReference>
<protein>
    <recommendedName>
        <fullName evidence="2">histidine kinase</fullName>
        <ecNumber evidence="2">2.7.13.3</ecNumber>
    </recommendedName>
</protein>
<feature type="coiled-coil region" evidence="9">
    <location>
        <begin position="118"/>
        <end position="145"/>
    </location>
</feature>
<dbReference type="InterPro" id="IPR004358">
    <property type="entry name" value="Sig_transdc_His_kin-like_C"/>
</dbReference>
<keyword evidence="3" id="KW-0597">Phosphoprotein</keyword>
<evidence type="ECO:0000256" key="10">
    <source>
        <dbReference type="SAM" id="Phobius"/>
    </source>
</evidence>
<keyword evidence="6 12" id="KW-0418">Kinase</keyword>
<evidence type="ECO:0000256" key="7">
    <source>
        <dbReference type="ARBA" id="ARBA00022840"/>
    </source>
</evidence>
<dbReference type="SUPFAM" id="SSF55874">
    <property type="entry name" value="ATPase domain of HSP90 chaperone/DNA topoisomerase II/histidine kinase"/>
    <property type="match status" value="1"/>
</dbReference>
<evidence type="ECO:0000256" key="2">
    <source>
        <dbReference type="ARBA" id="ARBA00012438"/>
    </source>
</evidence>
<keyword evidence="13" id="KW-1185">Reference proteome</keyword>
<sequence>MKLRGYPRLVAIFLITASMLFIGASYWHYGLKAQAFLQLSHMIPLLFAGLMLGRRAVWLTAAASIGAILLGTTADFRHAGAGLSESLTNLTQPALACLIIALILDRLIAKSNHADQRSRDLDLVCDELETEIRAKEQKQAQLIHSQKMDALGQLAGGIAHDFNNLLSVILGYATDPLNVIKSEQAMDSLDAIEKAARRGGEVTRRLLSLSRTPGPVTTFDAGEALRELAPLLRSLFNKRTRVLLDIPAGAFPLHMDRHEFDLAILNIASNARDAMPDEGVFKAAIDKLGTQVVVVLTDTGHGMPSEVRERIFEPFYTTKPEGIGTGIGMAVVYQSITEAGGTVRVANSDGNGTAILIELPEAGQDNPPIAGNEGLAAHASSGDAAQAIVVPAG</sequence>
<dbReference type="Gene3D" id="1.10.287.130">
    <property type="match status" value="1"/>
</dbReference>
<comment type="caution">
    <text evidence="12">The sequence shown here is derived from an EMBL/GenBank/DDBJ whole genome shotgun (WGS) entry which is preliminary data.</text>
</comment>
<evidence type="ECO:0000256" key="1">
    <source>
        <dbReference type="ARBA" id="ARBA00000085"/>
    </source>
</evidence>
<evidence type="ECO:0000313" key="13">
    <source>
        <dbReference type="Proteomes" id="UP001254759"/>
    </source>
</evidence>
<dbReference type="PROSITE" id="PS50109">
    <property type="entry name" value="HIS_KIN"/>
    <property type="match status" value="1"/>
</dbReference>
<evidence type="ECO:0000256" key="4">
    <source>
        <dbReference type="ARBA" id="ARBA00022679"/>
    </source>
</evidence>
<keyword evidence="9" id="KW-0175">Coiled coil</keyword>
<dbReference type="SMART" id="SM00387">
    <property type="entry name" value="HATPase_c"/>
    <property type="match status" value="1"/>
</dbReference>
<dbReference type="SMART" id="SM00388">
    <property type="entry name" value="HisKA"/>
    <property type="match status" value="1"/>
</dbReference>
<proteinExistence type="predicted"/>
<dbReference type="EMBL" id="JAVDTT010000003">
    <property type="protein sequence ID" value="MDR6842175.1"/>
    <property type="molecule type" value="Genomic_DNA"/>
</dbReference>